<feature type="compositionally biased region" description="Low complexity" evidence="1">
    <location>
        <begin position="188"/>
        <end position="205"/>
    </location>
</feature>
<feature type="compositionally biased region" description="Acidic residues" evidence="1">
    <location>
        <begin position="517"/>
        <end position="535"/>
    </location>
</feature>
<accession>A0ABR3XWR6</accession>
<feature type="compositionally biased region" description="Low complexity" evidence="1">
    <location>
        <begin position="571"/>
        <end position="580"/>
    </location>
</feature>
<keyword evidence="3" id="KW-1185">Reference proteome</keyword>
<feature type="compositionally biased region" description="Acidic residues" evidence="1">
    <location>
        <begin position="336"/>
        <end position="395"/>
    </location>
</feature>
<feature type="region of interest" description="Disordered" evidence="1">
    <location>
        <begin position="179"/>
        <end position="322"/>
    </location>
</feature>
<feature type="compositionally biased region" description="Basic residues" evidence="1">
    <location>
        <begin position="554"/>
        <end position="570"/>
    </location>
</feature>
<feature type="compositionally biased region" description="Basic residues" evidence="1">
    <location>
        <begin position="583"/>
        <end position="593"/>
    </location>
</feature>
<dbReference type="EMBL" id="JAVDPF010000009">
    <property type="protein sequence ID" value="KAL1880450.1"/>
    <property type="molecule type" value="Genomic_DNA"/>
</dbReference>
<dbReference type="Proteomes" id="UP001583193">
    <property type="component" value="Unassembled WGS sequence"/>
</dbReference>
<gene>
    <name evidence="2" type="ORF">Plec18167_003854</name>
</gene>
<dbReference type="InterPro" id="IPR018853">
    <property type="entry name" value="DUF2457"/>
</dbReference>
<name>A0ABR3XWR6_9EURO</name>
<feature type="region of interest" description="Disordered" evidence="1">
    <location>
        <begin position="424"/>
        <end position="474"/>
    </location>
</feature>
<feature type="compositionally biased region" description="Basic residues" evidence="1">
    <location>
        <begin position="452"/>
        <end position="461"/>
    </location>
</feature>
<feature type="region of interest" description="Disordered" evidence="1">
    <location>
        <begin position="103"/>
        <end position="136"/>
    </location>
</feature>
<proteinExistence type="predicted"/>
<feature type="region of interest" description="Disordered" evidence="1">
    <location>
        <begin position="496"/>
        <end position="611"/>
    </location>
</feature>
<organism evidence="2 3">
    <name type="scientific">Paecilomyces lecythidis</name>
    <dbReference type="NCBI Taxonomy" id="3004212"/>
    <lineage>
        <taxon>Eukaryota</taxon>
        <taxon>Fungi</taxon>
        <taxon>Dikarya</taxon>
        <taxon>Ascomycota</taxon>
        <taxon>Pezizomycotina</taxon>
        <taxon>Eurotiomycetes</taxon>
        <taxon>Eurotiomycetidae</taxon>
        <taxon>Eurotiales</taxon>
        <taxon>Thermoascaceae</taxon>
        <taxon>Paecilomyces</taxon>
    </lineage>
</organism>
<reference evidence="2 3" key="1">
    <citation type="journal article" date="2024" name="IMA Fungus">
        <title>IMA Genome - F19 : A genome assembly and annotation guide to empower mycologists, including annotated draft genome sequences of Ceratocystis pirilliformis, Diaporthe australafricana, Fusarium ophioides, Paecilomyces lecythidis, and Sporothrix stenoceras.</title>
        <authorList>
            <person name="Aylward J."/>
            <person name="Wilson A.M."/>
            <person name="Visagie C.M."/>
            <person name="Spraker J."/>
            <person name="Barnes I."/>
            <person name="Buitendag C."/>
            <person name="Ceriani C."/>
            <person name="Del Mar Angel L."/>
            <person name="du Plessis D."/>
            <person name="Fuchs T."/>
            <person name="Gasser K."/>
            <person name="Kramer D."/>
            <person name="Li W."/>
            <person name="Munsamy K."/>
            <person name="Piso A."/>
            <person name="Price J.L."/>
            <person name="Sonnekus B."/>
            <person name="Thomas C."/>
            <person name="van der Nest A."/>
            <person name="van Dijk A."/>
            <person name="van Heerden A."/>
            <person name="van Vuuren N."/>
            <person name="Yilmaz N."/>
            <person name="Duong T.A."/>
            <person name="van der Merwe N.A."/>
            <person name="Wingfield M.J."/>
            <person name="Wingfield B.D."/>
        </authorList>
    </citation>
    <scope>NUCLEOTIDE SEQUENCE [LARGE SCALE GENOMIC DNA]</scope>
    <source>
        <strain evidence="2 3">CMW 18167</strain>
    </source>
</reference>
<feature type="region of interest" description="Disordered" evidence="1">
    <location>
        <begin position="335"/>
        <end position="399"/>
    </location>
</feature>
<sequence length="749" mass="83085">MSHRHGDGGPRGPSLQNVLKMLLSSNRPTVPASEDNDLVEDVDEPPDNRIHQSTYAPHQPSDPVYVKSPTVVTENRKESLLTRALMGSPDLSASTHESHYHSYLHSSNISGPSTAELTSDGDLTSPAMSNTSSPPLPSHFAGVHPTIIDGTAPPKAAGESVIEANLGRKRCISFACGRKPTNAKSAEPTKPQTQTQPQPKADAQPAEPPKRKCALTFACPTRVREARRQRSSSRTASLRSRPRPSPAPAMRRAQTDPDMSQSRGRAPPSPRAERKQRGIPTSGLGGFEPSEETRFHEFASSEEEIDEWVKKDTPQGEKITLNDCLRKENAIRQLGEEAEAEALQDEEDEAEAEDDEEVDEDDDDSTVYDFSSDDDDGNESDNEAGFADSDDDSDCGSEYQFWAPSTTTAATSADNLDLVRQAAERRNSNTSLDSLKQEKHQKWLPAPAVREKGRRVSKPIKMRPGTPTLPDSTDFVCGTLDEDRPLEAAYKSCLEQRRLSKHVPIPQDIDPSFPTTDPEDNDDDVDDDELRDLEEDTAKIKQQLVGFDEEALRGRQRNSPRKMSPRHSPRRPLSPAPRALGHSPKRVSPKRLRSPAPPPRTKSPAPVANRMPMGDVSHVQMNGVNITGLVQRPYRARTKSLPRTPNPFFTSLEEAHKMNELASSARDASRPHEMHTRGPIDIVEGLEKKRQKRKEKYWRQHCRKAAKEQMERRPVPGKGAERMKELGLEVAERFRAYGVGQDAQLVLSV</sequence>
<dbReference type="Pfam" id="PF10446">
    <property type="entry name" value="DUF2457"/>
    <property type="match status" value="1"/>
</dbReference>
<evidence type="ECO:0000313" key="3">
    <source>
        <dbReference type="Proteomes" id="UP001583193"/>
    </source>
</evidence>
<feature type="region of interest" description="Disordered" evidence="1">
    <location>
        <begin position="1"/>
        <end position="66"/>
    </location>
</feature>
<evidence type="ECO:0000256" key="1">
    <source>
        <dbReference type="SAM" id="MobiDB-lite"/>
    </source>
</evidence>
<feature type="compositionally biased region" description="Acidic residues" evidence="1">
    <location>
        <begin position="34"/>
        <end position="45"/>
    </location>
</feature>
<protein>
    <submittedName>
        <fullName evidence="2">Uncharacterized protein</fullName>
    </submittedName>
</protein>
<comment type="caution">
    <text evidence="2">The sequence shown here is derived from an EMBL/GenBank/DDBJ whole genome shotgun (WGS) entry which is preliminary data.</text>
</comment>
<evidence type="ECO:0000313" key="2">
    <source>
        <dbReference type="EMBL" id="KAL1880450.1"/>
    </source>
</evidence>